<accession>A0AAJ0DJ47</accession>
<evidence type="ECO:0000313" key="3">
    <source>
        <dbReference type="Proteomes" id="UP001271007"/>
    </source>
</evidence>
<feature type="compositionally biased region" description="Basic residues" evidence="1">
    <location>
        <begin position="10"/>
        <end position="19"/>
    </location>
</feature>
<evidence type="ECO:0000256" key="1">
    <source>
        <dbReference type="SAM" id="MobiDB-lite"/>
    </source>
</evidence>
<protein>
    <submittedName>
        <fullName evidence="2">Uncharacterized protein</fullName>
    </submittedName>
</protein>
<dbReference type="EMBL" id="JAWDJX010000010">
    <property type="protein sequence ID" value="KAK3054941.1"/>
    <property type="molecule type" value="Genomic_DNA"/>
</dbReference>
<name>A0AAJ0DJ47_9PEZI</name>
<sequence>MDPVAVQAKERHKQPKALRKPGELTDFQKELANNPYGESFVETLRFTSARLPSHLLQRYSAVFEPVESNEGRLDASIVPQPSKPSAQSGTIYGPSSSYVISHCKAVEYLNTKRHWAQLVTGRMREAYDARAVGNKASATNKWYKEWHRDSKMPDTILKMLRSDVTDGIEEVVGSEDGTRYLIPMDKLQGLASFAALPTGVASTHHNRSATSMGYVVIPAYRLDHLLDGDLLASTQRQEEVDRFRHVGVIQHTKTVALHLALRRLCAYLRDEESETLTSVSHAELARMDQER</sequence>
<evidence type="ECO:0000313" key="2">
    <source>
        <dbReference type="EMBL" id="KAK3054941.1"/>
    </source>
</evidence>
<feature type="region of interest" description="Disordered" evidence="1">
    <location>
        <begin position="1"/>
        <end position="26"/>
    </location>
</feature>
<dbReference type="Proteomes" id="UP001271007">
    <property type="component" value="Unassembled WGS sequence"/>
</dbReference>
<gene>
    <name evidence="2" type="ORF">LTR09_004100</name>
</gene>
<proteinExistence type="predicted"/>
<organism evidence="2 3">
    <name type="scientific">Extremus antarcticus</name>
    <dbReference type="NCBI Taxonomy" id="702011"/>
    <lineage>
        <taxon>Eukaryota</taxon>
        <taxon>Fungi</taxon>
        <taxon>Dikarya</taxon>
        <taxon>Ascomycota</taxon>
        <taxon>Pezizomycotina</taxon>
        <taxon>Dothideomycetes</taxon>
        <taxon>Dothideomycetidae</taxon>
        <taxon>Mycosphaerellales</taxon>
        <taxon>Extremaceae</taxon>
        <taxon>Extremus</taxon>
    </lineage>
</organism>
<comment type="caution">
    <text evidence="2">The sequence shown here is derived from an EMBL/GenBank/DDBJ whole genome shotgun (WGS) entry which is preliminary data.</text>
</comment>
<keyword evidence="3" id="KW-1185">Reference proteome</keyword>
<reference evidence="2" key="1">
    <citation type="submission" date="2023-04" db="EMBL/GenBank/DDBJ databases">
        <title>Black Yeasts Isolated from many extreme environments.</title>
        <authorList>
            <person name="Coleine C."/>
            <person name="Stajich J.E."/>
            <person name="Selbmann L."/>
        </authorList>
    </citation>
    <scope>NUCLEOTIDE SEQUENCE</scope>
    <source>
        <strain evidence="2">CCFEE 5312</strain>
    </source>
</reference>
<dbReference type="AlphaFoldDB" id="A0AAJ0DJ47"/>